<gene>
    <name evidence="6" type="ORF">GQ588_08590</name>
</gene>
<evidence type="ECO:0000256" key="3">
    <source>
        <dbReference type="ARBA" id="ARBA00023004"/>
    </source>
</evidence>
<dbReference type="Pfam" id="PF13187">
    <property type="entry name" value="Fer4_9"/>
    <property type="match status" value="1"/>
</dbReference>
<dbReference type="Gene3D" id="3.30.70.3270">
    <property type="match status" value="1"/>
</dbReference>
<keyword evidence="1" id="KW-0004">4Fe-4S</keyword>
<feature type="domain" description="4Fe-4S ferredoxin-type" evidence="5">
    <location>
        <begin position="68"/>
        <end position="97"/>
    </location>
</feature>
<evidence type="ECO:0000313" key="7">
    <source>
        <dbReference type="Proteomes" id="UP000430508"/>
    </source>
</evidence>
<dbReference type="PROSITE" id="PS00198">
    <property type="entry name" value="4FE4S_FER_1"/>
    <property type="match status" value="1"/>
</dbReference>
<feature type="domain" description="4Fe-4S ferredoxin-type" evidence="5">
    <location>
        <begin position="36"/>
        <end position="66"/>
    </location>
</feature>
<dbReference type="GO" id="GO:0046872">
    <property type="term" value="F:metal ion binding"/>
    <property type="evidence" value="ECO:0007669"/>
    <property type="project" value="UniProtKB-KW"/>
</dbReference>
<dbReference type="InterPro" id="IPR010226">
    <property type="entry name" value="NADH_quinone_OxRdtase_chainI"/>
</dbReference>
<keyword evidence="2" id="KW-0479">Metal-binding</keyword>
<dbReference type="Proteomes" id="UP000430508">
    <property type="component" value="Chromosome"/>
</dbReference>
<dbReference type="RefSeq" id="WP_019226288.1">
    <property type="nucleotide sequence ID" value="NZ_CP046996.1"/>
</dbReference>
<proteinExistence type="predicted"/>
<evidence type="ECO:0000256" key="4">
    <source>
        <dbReference type="ARBA" id="ARBA00023014"/>
    </source>
</evidence>
<dbReference type="PANTHER" id="PTHR10849">
    <property type="entry name" value="NADH DEHYDROGENASE UBIQUINONE IRON-SULFUR PROTEIN 8, MITOCHONDRIAL"/>
    <property type="match status" value="1"/>
</dbReference>
<evidence type="ECO:0000313" key="6">
    <source>
        <dbReference type="EMBL" id="QHA00685.1"/>
    </source>
</evidence>
<reference evidence="6 7" key="1">
    <citation type="submission" date="2019-12" db="EMBL/GenBank/DDBJ databases">
        <title>Sequence classification of anaerobic respiratory reductive dehalogenases: First we see many, then we see few.</title>
        <authorList>
            <person name="Molenda O."/>
            <person name="Puentes Jacome L.A."/>
            <person name="Cao X."/>
            <person name="Nesbo C.L."/>
            <person name="Tang S."/>
            <person name="Morson N."/>
            <person name="Patron J."/>
            <person name="Lomheim L."/>
            <person name="Wishart D.S."/>
            <person name="Edwards E.A."/>
        </authorList>
    </citation>
    <scope>NUCLEOTIDE SEQUENCE [LARGE SCALE GENOMIC DNA]</scope>
    <source>
        <strain evidence="6 7">12DCA</strain>
    </source>
</reference>
<keyword evidence="4" id="KW-0411">Iron-sulfur</keyword>
<evidence type="ECO:0000256" key="1">
    <source>
        <dbReference type="ARBA" id="ARBA00022485"/>
    </source>
</evidence>
<dbReference type="InterPro" id="IPR017900">
    <property type="entry name" value="4Fe4S_Fe_S_CS"/>
</dbReference>
<dbReference type="PROSITE" id="PS51379">
    <property type="entry name" value="4FE4S_FER_2"/>
    <property type="match status" value="2"/>
</dbReference>
<dbReference type="GO" id="GO:0051539">
    <property type="term" value="F:4 iron, 4 sulfur cluster binding"/>
    <property type="evidence" value="ECO:0007669"/>
    <property type="project" value="UniProtKB-KW"/>
</dbReference>
<sequence>MAFNVINKTIMKSLFSKPATAMYPVIKNEFYPNTRGSIEMAKIENCSFCGICSKRCPATAIAVGKSDKKWEIDRTRCIVCNFCVQVCPKNCLNTQRSYTAPMRDKSSKLFTAYGPVVQEVASGTAAQDNPTQVETVEEDA</sequence>
<organism evidence="6 7">
    <name type="scientific">Dehalobacter restrictus</name>
    <dbReference type="NCBI Taxonomy" id="55583"/>
    <lineage>
        <taxon>Bacteria</taxon>
        <taxon>Bacillati</taxon>
        <taxon>Bacillota</taxon>
        <taxon>Clostridia</taxon>
        <taxon>Eubacteriales</taxon>
        <taxon>Desulfitobacteriaceae</taxon>
        <taxon>Dehalobacter</taxon>
    </lineage>
</organism>
<protein>
    <submittedName>
        <fullName evidence="6">4Fe-4S ferredoxin</fullName>
    </submittedName>
</protein>
<accession>A0A857DJY7</accession>
<keyword evidence="3" id="KW-0408">Iron</keyword>
<dbReference type="InterPro" id="IPR017896">
    <property type="entry name" value="4Fe4S_Fe-S-bd"/>
</dbReference>
<name>A0A857DJY7_9FIRM</name>
<dbReference type="GO" id="GO:0016020">
    <property type="term" value="C:membrane"/>
    <property type="evidence" value="ECO:0007669"/>
    <property type="project" value="InterPro"/>
</dbReference>
<dbReference type="EMBL" id="CP046996">
    <property type="protein sequence ID" value="QHA00685.1"/>
    <property type="molecule type" value="Genomic_DNA"/>
</dbReference>
<dbReference type="GO" id="GO:0016651">
    <property type="term" value="F:oxidoreductase activity, acting on NAD(P)H"/>
    <property type="evidence" value="ECO:0007669"/>
    <property type="project" value="InterPro"/>
</dbReference>
<dbReference type="SUPFAM" id="SSF46548">
    <property type="entry name" value="alpha-helical ferredoxin"/>
    <property type="match status" value="1"/>
</dbReference>
<evidence type="ECO:0000256" key="2">
    <source>
        <dbReference type="ARBA" id="ARBA00022723"/>
    </source>
</evidence>
<dbReference type="AlphaFoldDB" id="A0A857DJY7"/>
<evidence type="ECO:0000259" key="5">
    <source>
        <dbReference type="PROSITE" id="PS51379"/>
    </source>
</evidence>